<evidence type="ECO:0000313" key="3">
    <source>
        <dbReference type="Proteomes" id="UP000177067"/>
    </source>
</evidence>
<sequence length="431" mass="45740">MGKLLNNKGYSAIVSVLLATIVGLIIVMSLTSSMISREKLIRNVVGSAQSYYTAEAGLEDMLLRMIDPDLSYDWEYTLSLAGATAEIGLGLDDGVYVIESFADKDSFVRGVEVSLVPATEGISFNYGMQVGQGGILMKNDSTIEGSIYSNGNIVGVNSANATGDVWVAGPSGLVDNFNVGGDVRAHTITDTVVDGDAYYAVDSGGNTFNGAEFPGSADPDTVDFPITDDQINSWKAAALAGGTIGTQDIDDMDFSLGPVRINGDLRISGNGDDTFTFDGTVWVTGNLVLENSAGIELNAGYGDNSGVMIVDGDIDLKNNVIICGSEGYNEDIVDCNTPNDSYIMFITTANQLDTSDPAIMMQNNTQLRGILYAPYGLLFIQNSATLKEATAYQMQVENNSTIIYESGLVNLNFTSGPGGGWLIGNWLETIQ</sequence>
<evidence type="ECO:0008006" key="4">
    <source>
        <dbReference type="Google" id="ProtNLM"/>
    </source>
</evidence>
<dbReference type="AlphaFoldDB" id="A0A1F6LH33"/>
<dbReference type="EMBL" id="MFPS01000009">
    <property type="protein sequence ID" value="OGH58712.1"/>
    <property type="molecule type" value="Genomic_DNA"/>
</dbReference>
<reference evidence="2 3" key="1">
    <citation type="journal article" date="2016" name="Nat. Commun.">
        <title>Thousands of microbial genomes shed light on interconnected biogeochemical processes in an aquifer system.</title>
        <authorList>
            <person name="Anantharaman K."/>
            <person name="Brown C.T."/>
            <person name="Hug L.A."/>
            <person name="Sharon I."/>
            <person name="Castelle C.J."/>
            <person name="Probst A.J."/>
            <person name="Thomas B.C."/>
            <person name="Singh A."/>
            <person name="Wilkins M.J."/>
            <person name="Karaoz U."/>
            <person name="Brodie E.L."/>
            <person name="Williams K.H."/>
            <person name="Hubbard S.S."/>
            <person name="Banfield J.F."/>
        </authorList>
    </citation>
    <scope>NUCLEOTIDE SEQUENCE [LARGE SCALE GENOMIC DNA]</scope>
</reference>
<name>A0A1F6LH33_9BACT</name>
<protein>
    <recommendedName>
        <fullName evidence="4">Type 4 fimbrial biogenesis protein PilX N-terminal domain-containing protein</fullName>
    </recommendedName>
</protein>
<proteinExistence type="predicted"/>
<accession>A0A1F6LH33</accession>
<keyword evidence="1" id="KW-1133">Transmembrane helix</keyword>
<organism evidence="2 3">
    <name type="scientific">Candidatus Magasanikbacteria bacterium RIFCSPHIGHO2_01_FULL_33_34</name>
    <dbReference type="NCBI Taxonomy" id="1798671"/>
    <lineage>
        <taxon>Bacteria</taxon>
        <taxon>Candidatus Magasanikiibacteriota</taxon>
    </lineage>
</organism>
<dbReference type="Proteomes" id="UP000177067">
    <property type="component" value="Unassembled WGS sequence"/>
</dbReference>
<evidence type="ECO:0000313" key="2">
    <source>
        <dbReference type="EMBL" id="OGH58712.1"/>
    </source>
</evidence>
<comment type="caution">
    <text evidence="2">The sequence shown here is derived from an EMBL/GenBank/DDBJ whole genome shotgun (WGS) entry which is preliminary data.</text>
</comment>
<keyword evidence="1" id="KW-0812">Transmembrane</keyword>
<evidence type="ECO:0000256" key="1">
    <source>
        <dbReference type="SAM" id="Phobius"/>
    </source>
</evidence>
<feature type="transmembrane region" description="Helical" evidence="1">
    <location>
        <begin position="12"/>
        <end position="32"/>
    </location>
</feature>
<gene>
    <name evidence="2" type="ORF">A2725_03380</name>
</gene>
<keyword evidence="1" id="KW-0472">Membrane</keyword>